<protein>
    <submittedName>
        <fullName evidence="1">Uncharacterized protein</fullName>
    </submittedName>
</protein>
<reference evidence="1 2" key="1">
    <citation type="submission" date="2007-08" db="EMBL/GenBank/DDBJ databases">
        <title>Complete sequence of Roseiflexus castenholzii DSM 13941.</title>
        <authorList>
            <consortium name="US DOE Joint Genome Institute"/>
            <person name="Copeland A."/>
            <person name="Lucas S."/>
            <person name="Lapidus A."/>
            <person name="Barry K."/>
            <person name="Glavina del Rio T."/>
            <person name="Dalin E."/>
            <person name="Tice H."/>
            <person name="Pitluck S."/>
            <person name="Thompson L.S."/>
            <person name="Brettin T."/>
            <person name="Bruce D."/>
            <person name="Detter J.C."/>
            <person name="Han C."/>
            <person name="Tapia R."/>
            <person name="Schmutz J."/>
            <person name="Larimer F."/>
            <person name="Land M."/>
            <person name="Hauser L."/>
            <person name="Kyrpides N."/>
            <person name="Mikhailova N."/>
            <person name="Bryant D.A."/>
            <person name="Hanada S."/>
            <person name="Tsukatani Y."/>
            <person name="Richardson P."/>
        </authorList>
    </citation>
    <scope>NUCLEOTIDE SEQUENCE [LARGE SCALE GENOMIC DNA]</scope>
    <source>
        <strain evidence="2">DSM 13941 / HLO8</strain>
    </source>
</reference>
<dbReference type="OrthoDB" id="144348at2"/>
<dbReference type="Proteomes" id="UP000000263">
    <property type="component" value="Chromosome"/>
</dbReference>
<name>A7NRP5_ROSCS</name>
<dbReference type="KEGG" id="rca:Rcas_4214"/>
<proteinExistence type="predicted"/>
<dbReference type="RefSeq" id="WP_012122662.1">
    <property type="nucleotide sequence ID" value="NC_009767.1"/>
</dbReference>
<sequence>MKWLDLFLIFCLSAVLIPQTGVAVGRERCFRETGYCISGPILIYWERNGGLRVFGFPISNQSIQTAEDRMLTVQWFERDRLEIQADGHVTAGRLGARYLELQGRPWQTFPTVAQADPGCAYFAVTGHQVCEPFLIYWRVRGGLERFGYPITERMNEEIEGKVYQVQYFERRRMEYHPELAGTPYEVLLGRLGADVMRIDNCVLLEPMYEPIAYAYRRLLGCPIASSRELVNPLGPVQLKMRPVPLAVQRFERGIMLWVRRWGDAPILPEIFVLTADSSDPQRFTWQMFADEWQEGTPIRFDEMPPAGRYAPERGFGYVWVHNAEVRSRLGWAVEPEQGETGGYRQFVRGFILSRPSNDTVFLFLDSGEALVVPRRN</sequence>
<accession>A7NRP5</accession>
<organism evidence="1 2">
    <name type="scientific">Roseiflexus castenholzii (strain DSM 13941 / HLO8)</name>
    <dbReference type="NCBI Taxonomy" id="383372"/>
    <lineage>
        <taxon>Bacteria</taxon>
        <taxon>Bacillati</taxon>
        <taxon>Chloroflexota</taxon>
        <taxon>Chloroflexia</taxon>
        <taxon>Chloroflexales</taxon>
        <taxon>Roseiflexineae</taxon>
        <taxon>Roseiflexaceae</taxon>
        <taxon>Roseiflexus</taxon>
    </lineage>
</organism>
<keyword evidence="2" id="KW-1185">Reference proteome</keyword>
<dbReference type="eggNOG" id="COG2340">
    <property type="taxonomic scope" value="Bacteria"/>
</dbReference>
<dbReference type="HOGENOM" id="CLU_735456_0_0_0"/>
<dbReference type="AlphaFoldDB" id="A7NRP5"/>
<gene>
    <name evidence="1" type="ordered locus">Rcas_4214</name>
</gene>
<evidence type="ECO:0000313" key="2">
    <source>
        <dbReference type="Proteomes" id="UP000000263"/>
    </source>
</evidence>
<dbReference type="EMBL" id="CP000804">
    <property type="protein sequence ID" value="ABU60241.1"/>
    <property type="molecule type" value="Genomic_DNA"/>
</dbReference>
<evidence type="ECO:0000313" key="1">
    <source>
        <dbReference type="EMBL" id="ABU60241.1"/>
    </source>
</evidence>